<dbReference type="PANTHER" id="PTHR30629:SF2">
    <property type="entry name" value="PROPHAGE INTEGRASE INTS-RELATED"/>
    <property type="match status" value="1"/>
</dbReference>
<dbReference type="InterPro" id="IPR050808">
    <property type="entry name" value="Phage_Integrase"/>
</dbReference>
<dbReference type="SUPFAM" id="SSF56349">
    <property type="entry name" value="DNA breaking-rejoining enzymes"/>
    <property type="match status" value="1"/>
</dbReference>
<dbReference type="InterPro" id="IPR010998">
    <property type="entry name" value="Integrase_recombinase_N"/>
</dbReference>
<dbReference type="GO" id="GO:0003677">
    <property type="term" value="F:DNA binding"/>
    <property type="evidence" value="ECO:0007669"/>
    <property type="project" value="UniProtKB-UniRule"/>
</dbReference>
<dbReference type="Gene3D" id="1.10.150.130">
    <property type="match status" value="1"/>
</dbReference>
<dbReference type="Gene3D" id="1.10.443.10">
    <property type="entry name" value="Intergrase catalytic core"/>
    <property type="match status" value="1"/>
</dbReference>
<proteinExistence type="inferred from homology"/>
<feature type="domain" description="Tyr recombinase" evidence="7">
    <location>
        <begin position="161"/>
        <end position="248"/>
    </location>
</feature>
<dbReference type="OrthoDB" id="111144at2"/>
<evidence type="ECO:0000259" key="8">
    <source>
        <dbReference type="PROSITE" id="PS51900"/>
    </source>
</evidence>
<evidence type="ECO:0000256" key="6">
    <source>
        <dbReference type="PROSITE-ProRule" id="PRU01248"/>
    </source>
</evidence>
<gene>
    <name evidence="9" type="ORF">SAMN05216469_102227</name>
</gene>
<keyword evidence="3" id="KW-0229">DNA integration</keyword>
<dbReference type="InterPro" id="IPR044068">
    <property type="entry name" value="CB"/>
</dbReference>
<dbReference type="RefSeq" id="WP_074829530.1">
    <property type="nucleotide sequence ID" value="NZ_FOAT01000002.1"/>
</dbReference>
<evidence type="ECO:0000256" key="3">
    <source>
        <dbReference type="ARBA" id="ARBA00022908"/>
    </source>
</evidence>
<dbReference type="EMBL" id="FOAT01000002">
    <property type="protein sequence ID" value="SEK40453.1"/>
    <property type="molecule type" value="Genomic_DNA"/>
</dbReference>
<dbReference type="InterPro" id="IPR011010">
    <property type="entry name" value="DNA_brk_join_enz"/>
</dbReference>
<protein>
    <submittedName>
        <fullName evidence="9">Phage integrase family protein</fullName>
    </submittedName>
</protein>
<accession>A0A1H7GQL7</accession>
<dbReference type="Pfam" id="PF00589">
    <property type="entry name" value="Phage_integrase"/>
    <property type="match status" value="1"/>
</dbReference>
<evidence type="ECO:0000259" key="7">
    <source>
        <dbReference type="PROSITE" id="PS51898"/>
    </source>
</evidence>
<dbReference type="InterPro" id="IPR002104">
    <property type="entry name" value="Integrase_catalytic"/>
</dbReference>
<name>A0A1H7GQL7_RUMAL</name>
<keyword evidence="4 6" id="KW-0238">DNA-binding</keyword>
<dbReference type="PROSITE" id="PS51898">
    <property type="entry name" value="TYR_RECOMBINASE"/>
    <property type="match status" value="1"/>
</dbReference>
<dbReference type="PANTHER" id="PTHR30629">
    <property type="entry name" value="PROPHAGE INTEGRASE"/>
    <property type="match status" value="1"/>
</dbReference>
<comment type="similarity">
    <text evidence="2">Belongs to the 'phage' integrase family.</text>
</comment>
<dbReference type="InterPro" id="IPR013762">
    <property type="entry name" value="Integrase-like_cat_sf"/>
</dbReference>
<evidence type="ECO:0000256" key="5">
    <source>
        <dbReference type="ARBA" id="ARBA00023172"/>
    </source>
</evidence>
<evidence type="ECO:0000256" key="1">
    <source>
        <dbReference type="ARBA" id="ARBA00003283"/>
    </source>
</evidence>
<dbReference type="Pfam" id="PF14659">
    <property type="entry name" value="Phage_int_SAM_3"/>
    <property type="match status" value="1"/>
</dbReference>
<dbReference type="AlphaFoldDB" id="A0A1H7GQL7"/>
<keyword evidence="5" id="KW-0233">DNA recombination</keyword>
<dbReference type="Proteomes" id="UP000186015">
    <property type="component" value="Unassembled WGS sequence"/>
</dbReference>
<organism evidence="9 10">
    <name type="scientific">Ruminococcus albus</name>
    <dbReference type="NCBI Taxonomy" id="1264"/>
    <lineage>
        <taxon>Bacteria</taxon>
        <taxon>Bacillati</taxon>
        <taxon>Bacillota</taxon>
        <taxon>Clostridia</taxon>
        <taxon>Eubacteriales</taxon>
        <taxon>Oscillospiraceae</taxon>
        <taxon>Ruminococcus</taxon>
    </lineage>
</organism>
<dbReference type="GO" id="GO:0006310">
    <property type="term" value="P:DNA recombination"/>
    <property type="evidence" value="ECO:0007669"/>
    <property type="project" value="UniProtKB-KW"/>
</dbReference>
<dbReference type="GO" id="GO:0015074">
    <property type="term" value="P:DNA integration"/>
    <property type="evidence" value="ECO:0007669"/>
    <property type="project" value="UniProtKB-KW"/>
</dbReference>
<dbReference type="PROSITE" id="PS51900">
    <property type="entry name" value="CB"/>
    <property type="match status" value="1"/>
</dbReference>
<sequence length="248" mass="28623">MTKGSTYLRKDGRWESRLSLGVINGKRQSKSFYGRTKEEAERKLIESIMETVGLGLTEMTVKELCVEWLSVSSLRVKESTLANYRMKIKKHIIPHFGDKMCCEVTSKSVYEFMHKKLDWGLSPRYVADIMVLLKTVFKYAQREYSILNPFDNIVMPKSTKSEVRILTKSEQKKLKAYLKKNINPITLGITLALAMGLRVGEVCGLKWDDIDFKKRTLTVNRIVQRISVNDGEYKTKDAFSQIRKKHGL</sequence>
<evidence type="ECO:0000256" key="4">
    <source>
        <dbReference type="ARBA" id="ARBA00023125"/>
    </source>
</evidence>
<evidence type="ECO:0000313" key="9">
    <source>
        <dbReference type="EMBL" id="SEK40453.1"/>
    </source>
</evidence>
<feature type="domain" description="Core-binding (CB)" evidence="8">
    <location>
        <begin position="59"/>
        <end position="141"/>
    </location>
</feature>
<reference evidence="9 10" key="1">
    <citation type="submission" date="2016-10" db="EMBL/GenBank/DDBJ databases">
        <authorList>
            <person name="de Groot N.N."/>
        </authorList>
    </citation>
    <scope>NUCLEOTIDE SEQUENCE [LARGE SCALE GENOMIC DNA]</scope>
    <source>
        <strain evidence="9 10">KH2T6</strain>
    </source>
</reference>
<evidence type="ECO:0000313" key="10">
    <source>
        <dbReference type="Proteomes" id="UP000186015"/>
    </source>
</evidence>
<comment type="function">
    <text evidence="1">Site-specific tyrosine recombinase, which acts by catalyzing the cutting and rejoining of the recombining DNA molecules.</text>
</comment>
<dbReference type="InterPro" id="IPR004107">
    <property type="entry name" value="Integrase_SAM-like_N"/>
</dbReference>
<evidence type="ECO:0000256" key="2">
    <source>
        <dbReference type="ARBA" id="ARBA00008857"/>
    </source>
</evidence>